<proteinExistence type="predicted"/>
<name>A0ACC2RP48_9FUNG</name>
<reference evidence="1" key="1">
    <citation type="submission" date="2022-04" db="EMBL/GenBank/DDBJ databases">
        <title>Genome of the entomopathogenic fungus Entomophthora muscae.</title>
        <authorList>
            <person name="Elya C."/>
            <person name="Lovett B.R."/>
            <person name="Lee E."/>
            <person name="Macias A.M."/>
            <person name="Hajek A.E."/>
            <person name="De Bivort B.L."/>
            <person name="Kasson M.T."/>
            <person name="De Fine Licht H.H."/>
            <person name="Stajich J.E."/>
        </authorList>
    </citation>
    <scope>NUCLEOTIDE SEQUENCE</scope>
    <source>
        <strain evidence="1">Berkeley</strain>
    </source>
</reference>
<sequence>MVKHLHQSVTLETSANQNPSNEEDNQIHAVQTSTGNPSNITGLISEVKPFCQEVRIHEDTHSTPSHATPDEQILHPIAASDKNNHQSVSHNLKMKQATPAQVPKPIPSTDHPGQSQPPVMKRSQYPSQPTIPENSPILPENPLSPPKMPGPQGWVTTALQGAASSLFQGRPDEWYKSHFPSLKPNTDNVQ</sequence>
<organism evidence="1 2">
    <name type="scientific">Entomophthora muscae</name>
    <dbReference type="NCBI Taxonomy" id="34485"/>
    <lineage>
        <taxon>Eukaryota</taxon>
        <taxon>Fungi</taxon>
        <taxon>Fungi incertae sedis</taxon>
        <taxon>Zoopagomycota</taxon>
        <taxon>Entomophthoromycotina</taxon>
        <taxon>Entomophthoromycetes</taxon>
        <taxon>Entomophthorales</taxon>
        <taxon>Entomophthoraceae</taxon>
        <taxon>Entomophthora</taxon>
    </lineage>
</organism>
<evidence type="ECO:0000313" key="2">
    <source>
        <dbReference type="Proteomes" id="UP001165960"/>
    </source>
</evidence>
<protein>
    <submittedName>
        <fullName evidence="1">Uncharacterized protein</fullName>
    </submittedName>
</protein>
<evidence type="ECO:0000313" key="1">
    <source>
        <dbReference type="EMBL" id="KAJ9051844.1"/>
    </source>
</evidence>
<gene>
    <name evidence="1" type="ORF">DSO57_1000505</name>
</gene>
<dbReference type="EMBL" id="QTSX02007101">
    <property type="protein sequence ID" value="KAJ9051844.1"/>
    <property type="molecule type" value="Genomic_DNA"/>
</dbReference>
<comment type="caution">
    <text evidence="1">The sequence shown here is derived from an EMBL/GenBank/DDBJ whole genome shotgun (WGS) entry which is preliminary data.</text>
</comment>
<dbReference type="Proteomes" id="UP001165960">
    <property type="component" value="Unassembled WGS sequence"/>
</dbReference>
<keyword evidence="2" id="KW-1185">Reference proteome</keyword>
<accession>A0ACC2RP48</accession>